<keyword evidence="2" id="KW-1185">Reference proteome</keyword>
<comment type="caution">
    <text evidence="1">The sequence shown here is derived from an EMBL/GenBank/DDBJ whole genome shotgun (WGS) entry which is preliminary data.</text>
</comment>
<accession>A0A9Q3HQT9</accession>
<name>A0A9Q3HQT9_9BASI</name>
<reference evidence="1" key="1">
    <citation type="submission" date="2021-03" db="EMBL/GenBank/DDBJ databases">
        <title>Draft genome sequence of rust myrtle Austropuccinia psidii MF-1, a brazilian biotype.</title>
        <authorList>
            <person name="Quecine M.C."/>
            <person name="Pachon D.M.R."/>
            <person name="Bonatelli M.L."/>
            <person name="Correr F.H."/>
            <person name="Franceschini L.M."/>
            <person name="Leite T.F."/>
            <person name="Margarido G.R.A."/>
            <person name="Almeida C.A."/>
            <person name="Ferrarezi J.A."/>
            <person name="Labate C.A."/>
        </authorList>
    </citation>
    <scope>NUCLEOTIDE SEQUENCE</scope>
    <source>
        <strain evidence="1">MF-1</strain>
    </source>
</reference>
<proteinExistence type="predicted"/>
<gene>
    <name evidence="1" type="ORF">O181_054136</name>
</gene>
<dbReference type="Proteomes" id="UP000765509">
    <property type="component" value="Unassembled WGS sequence"/>
</dbReference>
<dbReference type="EMBL" id="AVOT02024001">
    <property type="protein sequence ID" value="MBW0514421.1"/>
    <property type="molecule type" value="Genomic_DNA"/>
</dbReference>
<evidence type="ECO:0000313" key="1">
    <source>
        <dbReference type="EMBL" id="MBW0514421.1"/>
    </source>
</evidence>
<protein>
    <submittedName>
        <fullName evidence="1">Uncharacterized protein</fullName>
    </submittedName>
</protein>
<dbReference type="AlphaFoldDB" id="A0A9Q3HQT9"/>
<organism evidence="1 2">
    <name type="scientific">Austropuccinia psidii MF-1</name>
    <dbReference type="NCBI Taxonomy" id="1389203"/>
    <lineage>
        <taxon>Eukaryota</taxon>
        <taxon>Fungi</taxon>
        <taxon>Dikarya</taxon>
        <taxon>Basidiomycota</taxon>
        <taxon>Pucciniomycotina</taxon>
        <taxon>Pucciniomycetes</taxon>
        <taxon>Pucciniales</taxon>
        <taxon>Sphaerophragmiaceae</taxon>
        <taxon>Austropuccinia</taxon>
    </lineage>
</organism>
<sequence length="229" mass="25471">MVKLRRSQLLQQLQHPTKAQLRRMWAKLKLSRSSCSTRQRPSFNACGRNCGSVAAVAAPDKGSAPRHPLSHISQLHPFDAPCWKALPNYGTDARVIQAAFTRLEDILLPVFRPAIFLVGCLIRIRIIPAYDFVGISHSGSFSERFQAPRASKDPDANLSGLVPASNAIGVNVYVDHSSRPAPPWIMPHIPPWNPSAHHQSAKNFRPNQAHVWWRATDHISPAHTQTSPQ</sequence>
<evidence type="ECO:0000313" key="2">
    <source>
        <dbReference type="Proteomes" id="UP000765509"/>
    </source>
</evidence>